<evidence type="ECO:0000256" key="2">
    <source>
        <dbReference type="ARBA" id="ARBA00022478"/>
    </source>
</evidence>
<evidence type="ECO:0000313" key="14">
    <source>
        <dbReference type="EMBL" id="WEK20394.1"/>
    </source>
</evidence>
<dbReference type="GO" id="GO:0003899">
    <property type="term" value="F:DNA-directed RNA polymerase activity"/>
    <property type="evidence" value="ECO:0007669"/>
    <property type="project" value="InterPro"/>
</dbReference>
<dbReference type="GO" id="GO:0003677">
    <property type="term" value="F:DNA binding"/>
    <property type="evidence" value="ECO:0007669"/>
    <property type="project" value="UniProtKB-KW"/>
</dbReference>
<keyword evidence="9" id="KW-0862">Zinc</keyword>
<accession>A0AAJ5W9I2</accession>
<keyword evidence="2" id="KW-0240">DNA-directed RNA polymerase</keyword>
<evidence type="ECO:0000256" key="3">
    <source>
        <dbReference type="ARBA" id="ARBA00022515"/>
    </source>
</evidence>
<dbReference type="PANTHER" id="PTHR30313">
    <property type="entry name" value="DNA PRIMASE"/>
    <property type="match status" value="1"/>
</dbReference>
<dbReference type="InterPro" id="IPR050219">
    <property type="entry name" value="DnaG_primase"/>
</dbReference>
<dbReference type="GO" id="GO:1990077">
    <property type="term" value="C:primosome complex"/>
    <property type="evidence" value="ECO:0007669"/>
    <property type="project" value="UniProtKB-KW"/>
</dbReference>
<evidence type="ECO:0000256" key="1">
    <source>
        <dbReference type="ARBA" id="ARBA00001947"/>
    </source>
</evidence>
<keyword evidence="12" id="KW-0804">Transcription</keyword>
<evidence type="ECO:0000256" key="12">
    <source>
        <dbReference type="ARBA" id="ARBA00023163"/>
    </source>
</evidence>
<evidence type="ECO:0000256" key="10">
    <source>
        <dbReference type="ARBA" id="ARBA00022842"/>
    </source>
</evidence>
<dbReference type="FunFam" id="3.90.580.10:FF:000001">
    <property type="entry name" value="DNA primase"/>
    <property type="match status" value="1"/>
</dbReference>
<keyword evidence="6" id="KW-0235">DNA replication</keyword>
<keyword evidence="10" id="KW-0460">Magnesium</keyword>
<evidence type="ECO:0000256" key="8">
    <source>
        <dbReference type="ARBA" id="ARBA00022771"/>
    </source>
</evidence>
<keyword evidence="5" id="KW-0548">Nucleotidyltransferase</keyword>
<sequence>MIPDEFIEEVLAETDIVALVGSYTELKKVGKDYKTLCLFHKEKTPSMTISPEKQIFKCFGCGAGGNAIEFMKRIERKNYPEAIYSLALRIGLIEAEISDLTGTVYVLKLQEDKYYIGFSQNFDARIKAHQSGNGAIWTKKYQMIEVLEYFESVPFDMENEITQKYMSRYGWRNVRGGNYAFKYLHYDQTPEALHRKKKDGAYLLLLKEGKYYVGFSQDMEADIERQFAGKGLAWTKKYPPKRVIQKVKTLNIETAMQLTLQAMKDYGWENVRGYRWTADVIQKPKELDLQ</sequence>
<dbReference type="SUPFAM" id="SSF57783">
    <property type="entry name" value="Zinc beta-ribbon"/>
    <property type="match status" value="1"/>
</dbReference>
<dbReference type="Proteomes" id="UP001214530">
    <property type="component" value="Chromosome"/>
</dbReference>
<keyword evidence="11" id="KW-0238">DNA-binding</keyword>
<evidence type="ECO:0000313" key="15">
    <source>
        <dbReference type="Proteomes" id="UP001214530"/>
    </source>
</evidence>
<keyword evidence="7" id="KW-0479">Metal-binding</keyword>
<dbReference type="InterPro" id="IPR036977">
    <property type="entry name" value="DNA_primase_Znf_CHC2"/>
</dbReference>
<evidence type="ECO:0000256" key="4">
    <source>
        <dbReference type="ARBA" id="ARBA00022679"/>
    </source>
</evidence>
<feature type="domain" description="GIY-YIG" evidence="13">
    <location>
        <begin position="100"/>
        <end position="171"/>
    </location>
</feature>
<proteinExistence type="predicted"/>
<dbReference type="SMART" id="SM00400">
    <property type="entry name" value="ZnF_CHCC"/>
    <property type="match status" value="1"/>
</dbReference>
<evidence type="ECO:0000259" key="13">
    <source>
        <dbReference type="PROSITE" id="PS50164"/>
    </source>
</evidence>
<name>A0AAJ5W9I2_9SPHI</name>
<keyword evidence="3" id="KW-0639">Primosome</keyword>
<keyword evidence="4" id="KW-0808">Transferase</keyword>
<dbReference type="AlphaFoldDB" id="A0AAJ5W9I2"/>
<evidence type="ECO:0000256" key="9">
    <source>
        <dbReference type="ARBA" id="ARBA00022833"/>
    </source>
</evidence>
<dbReference type="Pfam" id="PF01807">
    <property type="entry name" value="Zn_ribbon_DnaG"/>
    <property type="match status" value="1"/>
</dbReference>
<dbReference type="InterPro" id="IPR002694">
    <property type="entry name" value="Znf_CHC2"/>
</dbReference>
<dbReference type="GO" id="GO:0005737">
    <property type="term" value="C:cytoplasm"/>
    <property type="evidence" value="ECO:0007669"/>
    <property type="project" value="TreeGrafter"/>
</dbReference>
<evidence type="ECO:0000256" key="6">
    <source>
        <dbReference type="ARBA" id="ARBA00022705"/>
    </source>
</evidence>
<dbReference type="GO" id="GO:0006269">
    <property type="term" value="P:DNA replication, synthesis of primer"/>
    <property type="evidence" value="ECO:0007669"/>
    <property type="project" value="UniProtKB-KW"/>
</dbReference>
<dbReference type="GO" id="GO:0008270">
    <property type="term" value="F:zinc ion binding"/>
    <property type="evidence" value="ECO:0007669"/>
    <property type="project" value="UniProtKB-KW"/>
</dbReference>
<dbReference type="PANTHER" id="PTHR30313:SF2">
    <property type="entry name" value="DNA PRIMASE"/>
    <property type="match status" value="1"/>
</dbReference>
<evidence type="ECO:0000256" key="11">
    <source>
        <dbReference type="ARBA" id="ARBA00023125"/>
    </source>
</evidence>
<dbReference type="InterPro" id="IPR035901">
    <property type="entry name" value="GIY-YIG_endonuc_sf"/>
</dbReference>
<dbReference type="Pfam" id="PF01541">
    <property type="entry name" value="GIY-YIG"/>
    <property type="match status" value="1"/>
</dbReference>
<dbReference type="EMBL" id="CP119313">
    <property type="protein sequence ID" value="WEK20394.1"/>
    <property type="molecule type" value="Genomic_DNA"/>
</dbReference>
<keyword evidence="8" id="KW-0863">Zinc-finger</keyword>
<evidence type="ECO:0000256" key="5">
    <source>
        <dbReference type="ARBA" id="ARBA00022695"/>
    </source>
</evidence>
<comment type="cofactor">
    <cofactor evidence="1">
        <name>Zn(2+)</name>
        <dbReference type="ChEBI" id="CHEBI:29105"/>
    </cofactor>
</comment>
<reference evidence="14" key="1">
    <citation type="submission" date="2023-03" db="EMBL/GenBank/DDBJ databases">
        <title>Andean soil-derived lignocellulolytic bacterial consortium as a source of novel taxa and putative plastic-active enzymes.</title>
        <authorList>
            <person name="Diaz-Garcia L."/>
            <person name="Chuvochina M."/>
            <person name="Feuerriegel G."/>
            <person name="Bunk B."/>
            <person name="Sproer C."/>
            <person name="Streit W.R."/>
            <person name="Rodriguez L.M."/>
            <person name="Overmann J."/>
            <person name="Jimenez D.J."/>
        </authorList>
    </citation>
    <scope>NUCLEOTIDE SEQUENCE</scope>
    <source>
        <strain evidence="14">MAG 3858</strain>
    </source>
</reference>
<protein>
    <submittedName>
        <fullName evidence="14">CHC2 zinc finger domain-containing protein</fullName>
    </submittedName>
</protein>
<dbReference type="PROSITE" id="PS50164">
    <property type="entry name" value="GIY_YIG"/>
    <property type="match status" value="1"/>
</dbReference>
<dbReference type="InterPro" id="IPR000305">
    <property type="entry name" value="GIY-YIG_endonuc"/>
</dbReference>
<dbReference type="GO" id="GO:0000428">
    <property type="term" value="C:DNA-directed RNA polymerase complex"/>
    <property type="evidence" value="ECO:0007669"/>
    <property type="project" value="UniProtKB-KW"/>
</dbReference>
<organism evidence="14 15">
    <name type="scientific">Candidatus Pedobacter colombiensis</name>
    <dbReference type="NCBI Taxonomy" id="3121371"/>
    <lineage>
        <taxon>Bacteria</taxon>
        <taxon>Pseudomonadati</taxon>
        <taxon>Bacteroidota</taxon>
        <taxon>Sphingobacteriia</taxon>
        <taxon>Sphingobacteriales</taxon>
        <taxon>Sphingobacteriaceae</taxon>
        <taxon>Pedobacter</taxon>
    </lineage>
</organism>
<dbReference type="SUPFAM" id="SSF82771">
    <property type="entry name" value="GIY-YIG endonuclease"/>
    <property type="match status" value="1"/>
</dbReference>
<gene>
    <name evidence="14" type="ORF">P0Y49_04485</name>
</gene>
<evidence type="ECO:0000256" key="7">
    <source>
        <dbReference type="ARBA" id="ARBA00022723"/>
    </source>
</evidence>
<dbReference type="Gene3D" id="3.90.580.10">
    <property type="entry name" value="Zinc finger, CHC2-type domain"/>
    <property type="match status" value="1"/>
</dbReference>
<dbReference type="Gene3D" id="3.40.1440.10">
    <property type="entry name" value="GIY-YIG endonuclease"/>
    <property type="match status" value="2"/>
</dbReference>